<protein>
    <submittedName>
        <fullName evidence="2">Reverse transcriptase</fullName>
    </submittedName>
</protein>
<dbReference type="EMBL" id="SMMG02000005">
    <property type="protein sequence ID" value="KAA3473179.1"/>
    <property type="molecule type" value="Genomic_DNA"/>
</dbReference>
<keyword evidence="2" id="KW-0695">RNA-directed DNA polymerase</keyword>
<gene>
    <name evidence="2" type="ORF">EPI10_023581</name>
</gene>
<keyword evidence="3" id="KW-1185">Reference proteome</keyword>
<dbReference type="Pfam" id="PF13966">
    <property type="entry name" value="zf-RVT"/>
    <property type="match status" value="1"/>
</dbReference>
<organism evidence="2 3">
    <name type="scientific">Gossypium australe</name>
    <dbReference type="NCBI Taxonomy" id="47621"/>
    <lineage>
        <taxon>Eukaryota</taxon>
        <taxon>Viridiplantae</taxon>
        <taxon>Streptophyta</taxon>
        <taxon>Embryophyta</taxon>
        <taxon>Tracheophyta</taxon>
        <taxon>Spermatophyta</taxon>
        <taxon>Magnoliopsida</taxon>
        <taxon>eudicotyledons</taxon>
        <taxon>Gunneridae</taxon>
        <taxon>Pentapetalae</taxon>
        <taxon>rosids</taxon>
        <taxon>malvids</taxon>
        <taxon>Malvales</taxon>
        <taxon>Malvaceae</taxon>
        <taxon>Malvoideae</taxon>
        <taxon>Gossypium</taxon>
    </lineage>
</organism>
<keyword evidence="2" id="KW-0548">Nucleotidyltransferase</keyword>
<dbReference type="PANTHER" id="PTHR33116">
    <property type="entry name" value="REVERSE TRANSCRIPTASE ZINC-BINDING DOMAIN-CONTAINING PROTEIN-RELATED-RELATED"/>
    <property type="match status" value="1"/>
</dbReference>
<dbReference type="InterPro" id="IPR026960">
    <property type="entry name" value="RVT-Znf"/>
</dbReference>
<evidence type="ECO:0000313" key="2">
    <source>
        <dbReference type="EMBL" id="KAA3473179.1"/>
    </source>
</evidence>
<dbReference type="PANTHER" id="PTHR33116:SF86">
    <property type="entry name" value="REVERSE TRANSCRIPTASE DOMAIN-CONTAINING PROTEIN"/>
    <property type="match status" value="1"/>
</dbReference>
<dbReference type="OrthoDB" id="1744872at2759"/>
<accession>A0A5B6VUL9</accession>
<feature type="domain" description="Reverse transcriptase zinc-binding" evidence="1">
    <location>
        <begin position="195"/>
        <end position="270"/>
    </location>
</feature>
<dbReference type="AlphaFoldDB" id="A0A5B6VUL9"/>
<proteinExistence type="predicted"/>
<evidence type="ECO:0000259" key="1">
    <source>
        <dbReference type="Pfam" id="PF13966"/>
    </source>
</evidence>
<name>A0A5B6VUL9_9ROSI</name>
<dbReference type="Proteomes" id="UP000325315">
    <property type="component" value="Unassembled WGS sequence"/>
</dbReference>
<dbReference type="GO" id="GO:0003964">
    <property type="term" value="F:RNA-directed DNA polymerase activity"/>
    <property type="evidence" value="ECO:0007669"/>
    <property type="project" value="UniProtKB-KW"/>
</dbReference>
<keyword evidence="2" id="KW-0808">Transferase</keyword>
<comment type="caution">
    <text evidence="2">The sequence shown here is derived from an EMBL/GenBank/DDBJ whole genome shotgun (WGS) entry which is preliminary data.</text>
</comment>
<sequence>MFLSKRQVLWNGVPTNKFRPLRGISQGCPLSPYLFLGHSINSSLSKGIWKPIRLSRLGPALLHLFFVDDLVDDLGRYLGIPLFHKRVTNSTLHFVIEKVRMKLQSWDARRVILVQSVLLVIPSYFMQSMMIPRQICDKIECLVRRFIWGTSDGKKKMSLAWLPEEIIPHIMGIPPLHPAEGSDRLSWRHTSTGAFSVKSAYKALKEVSWNSRDELWKRAWKILGPQRRLLTNVERVRRGLAVDASCLICGHASENILHIIRDCTVAKEVWKQDTSLLHGGEISWACIFGLLAWRLWKNRNLSIFQRKSWSSSEIIKVSMYWAKHATLESRNGLSDNIFHSMGSLHPRIGFFLMPMVLYQEHQDKQLLEEWYGIVLAIG</sequence>
<evidence type="ECO:0000313" key="3">
    <source>
        <dbReference type="Proteomes" id="UP000325315"/>
    </source>
</evidence>
<reference evidence="3" key="1">
    <citation type="journal article" date="2019" name="Plant Biotechnol. J.">
        <title>Genome sequencing of the Australian wild diploid species Gossypium australe highlights disease resistance and delayed gland morphogenesis.</title>
        <authorList>
            <person name="Cai Y."/>
            <person name="Cai X."/>
            <person name="Wang Q."/>
            <person name="Wang P."/>
            <person name="Zhang Y."/>
            <person name="Cai C."/>
            <person name="Xu Y."/>
            <person name="Wang K."/>
            <person name="Zhou Z."/>
            <person name="Wang C."/>
            <person name="Geng S."/>
            <person name="Li B."/>
            <person name="Dong Q."/>
            <person name="Hou Y."/>
            <person name="Wang H."/>
            <person name="Ai P."/>
            <person name="Liu Z."/>
            <person name="Yi F."/>
            <person name="Sun M."/>
            <person name="An G."/>
            <person name="Cheng J."/>
            <person name="Zhang Y."/>
            <person name="Shi Q."/>
            <person name="Xie Y."/>
            <person name="Shi X."/>
            <person name="Chang Y."/>
            <person name="Huang F."/>
            <person name="Chen Y."/>
            <person name="Hong S."/>
            <person name="Mi L."/>
            <person name="Sun Q."/>
            <person name="Zhang L."/>
            <person name="Zhou B."/>
            <person name="Peng R."/>
            <person name="Zhang X."/>
            <person name="Liu F."/>
        </authorList>
    </citation>
    <scope>NUCLEOTIDE SEQUENCE [LARGE SCALE GENOMIC DNA]</scope>
    <source>
        <strain evidence="3">cv. PA1801</strain>
    </source>
</reference>